<name>A0A4R2TYF3_9FIRM</name>
<dbReference type="InterPro" id="IPR025642">
    <property type="entry name" value="DUF4342"/>
</dbReference>
<proteinExistence type="predicted"/>
<comment type="caution">
    <text evidence="3">The sequence shown here is derived from an EMBL/GenBank/DDBJ whole genome shotgun (WGS) entry which is preliminary data.</text>
</comment>
<evidence type="ECO:0000313" key="3">
    <source>
        <dbReference type="EMBL" id="TCQ08127.1"/>
    </source>
</evidence>
<dbReference type="Proteomes" id="UP000295504">
    <property type="component" value="Unassembled WGS sequence"/>
</dbReference>
<keyword evidence="1" id="KW-0472">Membrane</keyword>
<organism evidence="3 4">
    <name type="scientific">Serpentinicella alkaliphila</name>
    <dbReference type="NCBI Taxonomy" id="1734049"/>
    <lineage>
        <taxon>Bacteria</taxon>
        <taxon>Bacillati</taxon>
        <taxon>Bacillota</taxon>
        <taxon>Clostridia</taxon>
        <taxon>Peptostreptococcales</taxon>
        <taxon>Natronincolaceae</taxon>
        <taxon>Serpentinicella</taxon>
    </lineage>
</organism>
<dbReference type="InterPro" id="IPR009060">
    <property type="entry name" value="UBA-like_sf"/>
</dbReference>
<dbReference type="AlphaFoldDB" id="A0A4R2TYF3"/>
<evidence type="ECO:0000259" key="2">
    <source>
        <dbReference type="Pfam" id="PF14242"/>
    </source>
</evidence>
<dbReference type="EMBL" id="SLYC01000001">
    <property type="protein sequence ID" value="TCQ08127.1"/>
    <property type="molecule type" value="Genomic_DNA"/>
</dbReference>
<keyword evidence="1" id="KW-1133">Transmembrane helix</keyword>
<accession>A0A4R2TYF3</accession>
<evidence type="ECO:0000256" key="1">
    <source>
        <dbReference type="SAM" id="Phobius"/>
    </source>
</evidence>
<reference evidence="3 4" key="1">
    <citation type="submission" date="2019-03" db="EMBL/GenBank/DDBJ databases">
        <title>Genomic Encyclopedia of Type Strains, Phase IV (KMG-IV): sequencing the most valuable type-strain genomes for metagenomic binning, comparative biology and taxonomic classification.</title>
        <authorList>
            <person name="Goeker M."/>
        </authorList>
    </citation>
    <scope>NUCLEOTIDE SEQUENCE [LARGE SCALE GENOMIC DNA]</scope>
    <source>
        <strain evidence="3 4">DSM 100013</strain>
    </source>
</reference>
<sequence length="158" mass="17264">MVDISLEKIDIVRDRTGVSYKKAKEALEANNGSVVDALISLEEEEVDKGWTKNASETGSEMLEKLKKVIEKGNVTKVILKKDDETILNIPVTAGAIGVILAPVAAILGVSAALVSRMKVEIVKKDGEVVDINEMAESKINNLRNNITINIDDEEDRDF</sequence>
<dbReference type="RefSeq" id="WP_132847290.1">
    <property type="nucleotide sequence ID" value="NZ_CP058648.1"/>
</dbReference>
<evidence type="ECO:0000313" key="4">
    <source>
        <dbReference type="Proteomes" id="UP000295504"/>
    </source>
</evidence>
<dbReference type="Gene3D" id="1.10.8.10">
    <property type="entry name" value="DNA helicase RuvA subunit, C-terminal domain"/>
    <property type="match status" value="1"/>
</dbReference>
<feature type="domain" description="DUF4342" evidence="2">
    <location>
        <begin position="48"/>
        <end position="123"/>
    </location>
</feature>
<dbReference type="Pfam" id="PF14242">
    <property type="entry name" value="DUF4342"/>
    <property type="match status" value="1"/>
</dbReference>
<keyword evidence="4" id="KW-1185">Reference proteome</keyword>
<protein>
    <submittedName>
        <fullName evidence="3">Uncharacterized protein DUF4342</fullName>
    </submittedName>
</protein>
<feature type="transmembrane region" description="Helical" evidence="1">
    <location>
        <begin position="89"/>
        <end position="114"/>
    </location>
</feature>
<dbReference type="OrthoDB" id="129626at2"/>
<dbReference type="CDD" id="cd14360">
    <property type="entry name" value="UBA_NAC_like_bac"/>
    <property type="match status" value="1"/>
</dbReference>
<dbReference type="SUPFAM" id="SSF46934">
    <property type="entry name" value="UBA-like"/>
    <property type="match status" value="1"/>
</dbReference>
<gene>
    <name evidence="3" type="ORF">EDD79_1001216</name>
</gene>
<keyword evidence="1" id="KW-0812">Transmembrane</keyword>